<name>A0A8S5QE28_9CAUD</name>
<accession>A0A8S5QE28</accession>
<evidence type="ECO:0000313" key="1">
    <source>
        <dbReference type="EMBL" id="DAE17328.1"/>
    </source>
</evidence>
<dbReference type="Gene3D" id="3.10.20.480">
    <property type="entry name" value="Antirestriction protein ArdA, domain 1"/>
    <property type="match status" value="1"/>
</dbReference>
<dbReference type="Pfam" id="PF07275">
    <property type="entry name" value="ArdA"/>
    <property type="match status" value="1"/>
</dbReference>
<protein>
    <submittedName>
        <fullName evidence="1">Antirestriction protein</fullName>
    </submittedName>
</protein>
<dbReference type="EMBL" id="BK015639">
    <property type="protein sequence ID" value="DAE17328.1"/>
    <property type="molecule type" value="Genomic_DNA"/>
</dbReference>
<proteinExistence type="predicted"/>
<organism evidence="1">
    <name type="scientific">Siphoviridae sp. ctr2f5</name>
    <dbReference type="NCBI Taxonomy" id="2825684"/>
    <lineage>
        <taxon>Viruses</taxon>
        <taxon>Duplodnaviria</taxon>
        <taxon>Heunggongvirae</taxon>
        <taxon>Uroviricota</taxon>
        <taxon>Caudoviricetes</taxon>
    </lineage>
</organism>
<sequence length="182" mass="20920">MTIDIYLSSLSEYINGNENGEWLTLPMSNEELTNKFSEIVGKGKEWIILENTAPFEIGEYENVFKLNEFMQNISSYGLDEEEIQILAKVSDTQEDLRNTIDNGNYTIINADEVSEGWAITYGEECWGTVLNECGHNNLFSQPVPEEMIDYINFEQIWNELSINDGWEAVNIDNVTYLVTTKF</sequence>
<dbReference type="InterPro" id="IPR041895">
    <property type="entry name" value="ArdA_dom1"/>
</dbReference>
<reference evidence="1" key="1">
    <citation type="journal article" date="2021" name="Proc. Natl. Acad. Sci. U.S.A.">
        <title>A Catalog of Tens of Thousands of Viruses from Human Metagenomes Reveals Hidden Associations with Chronic Diseases.</title>
        <authorList>
            <person name="Tisza M.J."/>
            <person name="Buck C.B."/>
        </authorList>
    </citation>
    <scope>NUCLEOTIDE SEQUENCE</scope>
    <source>
        <strain evidence="1">Ctr2f5</strain>
    </source>
</reference>
<dbReference type="InterPro" id="IPR009899">
    <property type="entry name" value="ArdA"/>
</dbReference>